<dbReference type="GO" id="GO:0003756">
    <property type="term" value="F:protein disulfide isomerase activity"/>
    <property type="evidence" value="ECO:0007669"/>
    <property type="project" value="UniProtKB-EC"/>
</dbReference>
<dbReference type="GeneID" id="63782045"/>
<dbReference type="Gene3D" id="3.40.30.10">
    <property type="entry name" value="Glutaredoxin"/>
    <property type="match status" value="3"/>
</dbReference>
<comment type="subcellular location">
    <subcellularLocation>
        <location evidence="3">Endoplasmic reticulum lumen</location>
    </subcellularLocation>
</comment>
<evidence type="ECO:0000256" key="3">
    <source>
        <dbReference type="ARBA" id="ARBA00004319"/>
    </source>
</evidence>
<feature type="chain" id="PRO_5012350109" description="Protein disulfide-isomerase" evidence="10">
    <location>
        <begin position="21"/>
        <end position="385"/>
    </location>
</feature>
<dbReference type="InterPro" id="IPR013766">
    <property type="entry name" value="Thioredoxin_domain"/>
</dbReference>
<evidence type="ECO:0000313" key="12">
    <source>
        <dbReference type="EMBL" id="ORY70062.1"/>
    </source>
</evidence>
<evidence type="ECO:0000256" key="1">
    <source>
        <dbReference type="ARBA" id="ARBA00001182"/>
    </source>
</evidence>
<dbReference type="SUPFAM" id="SSF52833">
    <property type="entry name" value="Thioredoxin-like"/>
    <property type="match status" value="3"/>
</dbReference>
<feature type="signal peptide" evidence="10">
    <location>
        <begin position="1"/>
        <end position="20"/>
    </location>
</feature>
<proteinExistence type="inferred from homology"/>
<evidence type="ECO:0000256" key="4">
    <source>
        <dbReference type="ARBA" id="ARBA00006347"/>
    </source>
</evidence>
<dbReference type="Proteomes" id="UP000193689">
    <property type="component" value="Unassembled WGS sequence"/>
</dbReference>
<organism evidence="12 13">
    <name type="scientific">Pseudomassariella vexata</name>
    <dbReference type="NCBI Taxonomy" id="1141098"/>
    <lineage>
        <taxon>Eukaryota</taxon>
        <taxon>Fungi</taxon>
        <taxon>Dikarya</taxon>
        <taxon>Ascomycota</taxon>
        <taxon>Pezizomycotina</taxon>
        <taxon>Sordariomycetes</taxon>
        <taxon>Xylariomycetidae</taxon>
        <taxon>Amphisphaeriales</taxon>
        <taxon>Pseudomassariaceae</taxon>
        <taxon>Pseudomassariella</taxon>
    </lineage>
</organism>
<name>A0A1Y2EER0_9PEZI</name>
<evidence type="ECO:0000256" key="2">
    <source>
        <dbReference type="ARBA" id="ARBA00002692"/>
    </source>
</evidence>
<evidence type="ECO:0000313" key="13">
    <source>
        <dbReference type="Proteomes" id="UP000193689"/>
    </source>
</evidence>
<dbReference type="InterPro" id="IPR036249">
    <property type="entry name" value="Thioredoxin-like_sf"/>
</dbReference>
<dbReference type="PANTHER" id="PTHR18929:SF132">
    <property type="entry name" value="PROTEIN DISULFIDE-ISOMERASE A3"/>
    <property type="match status" value="1"/>
</dbReference>
<dbReference type="AlphaFoldDB" id="A0A1Y2EER0"/>
<dbReference type="RefSeq" id="XP_040720012.1">
    <property type="nucleotide sequence ID" value="XM_040865833.1"/>
</dbReference>
<evidence type="ECO:0000256" key="6">
    <source>
        <dbReference type="ARBA" id="ARBA00022824"/>
    </source>
</evidence>
<keyword evidence="13" id="KW-1185">Reference proteome</keyword>
<comment type="function">
    <text evidence="2">Participates in the folding of proteins containing disulfide bonds, may be involved in glycosylation, prolyl hydroxylation and triglyceride transfer.</text>
</comment>
<dbReference type="OrthoDB" id="427280at2759"/>
<dbReference type="InParanoid" id="A0A1Y2EER0"/>
<dbReference type="GO" id="GO:0006457">
    <property type="term" value="P:protein folding"/>
    <property type="evidence" value="ECO:0007669"/>
    <property type="project" value="TreeGrafter"/>
</dbReference>
<dbReference type="PANTHER" id="PTHR18929">
    <property type="entry name" value="PROTEIN DISULFIDE ISOMERASE"/>
    <property type="match status" value="1"/>
</dbReference>
<keyword evidence="8" id="KW-0676">Redox-active center</keyword>
<dbReference type="CDD" id="cd02981">
    <property type="entry name" value="PDI_b_family"/>
    <property type="match status" value="1"/>
</dbReference>
<evidence type="ECO:0000259" key="11">
    <source>
        <dbReference type="Pfam" id="PF00085"/>
    </source>
</evidence>
<feature type="domain" description="Thioredoxin" evidence="11">
    <location>
        <begin position="24"/>
        <end position="119"/>
    </location>
</feature>
<evidence type="ECO:0000256" key="10">
    <source>
        <dbReference type="SAM" id="SignalP"/>
    </source>
</evidence>
<dbReference type="CDD" id="cd02982">
    <property type="entry name" value="PDI_b'_family"/>
    <property type="match status" value="1"/>
</dbReference>
<keyword evidence="10" id="KW-0732">Signal</keyword>
<evidence type="ECO:0000256" key="7">
    <source>
        <dbReference type="ARBA" id="ARBA00023235"/>
    </source>
</evidence>
<keyword evidence="7" id="KW-0413">Isomerase</keyword>
<dbReference type="Pfam" id="PF13848">
    <property type="entry name" value="Thioredoxin_6"/>
    <property type="match status" value="1"/>
</dbReference>
<dbReference type="EMBL" id="MCFJ01000002">
    <property type="protein sequence ID" value="ORY70062.1"/>
    <property type="molecule type" value="Genomic_DNA"/>
</dbReference>
<dbReference type="EC" id="5.3.4.1" evidence="5"/>
<gene>
    <name evidence="12" type="ORF">BCR38DRAFT_98854</name>
</gene>
<reference evidence="12 13" key="1">
    <citation type="submission" date="2016-07" db="EMBL/GenBank/DDBJ databases">
        <title>Pervasive Adenine N6-methylation of Active Genes in Fungi.</title>
        <authorList>
            <consortium name="DOE Joint Genome Institute"/>
            <person name="Mondo S.J."/>
            <person name="Dannebaum R.O."/>
            <person name="Kuo R.C."/>
            <person name="Labutti K."/>
            <person name="Haridas S."/>
            <person name="Kuo A."/>
            <person name="Salamov A."/>
            <person name="Ahrendt S.R."/>
            <person name="Lipzen A."/>
            <person name="Sullivan W."/>
            <person name="Andreopoulos W.B."/>
            <person name="Clum A."/>
            <person name="Lindquist E."/>
            <person name="Daum C."/>
            <person name="Ramamoorthy G.K."/>
            <person name="Gryganskyi A."/>
            <person name="Culley D."/>
            <person name="Magnuson J.K."/>
            <person name="James T.Y."/>
            <person name="O'Malley M.A."/>
            <person name="Stajich J.E."/>
            <person name="Spatafora J.W."/>
            <person name="Visel A."/>
            <person name="Grigoriev I.V."/>
        </authorList>
    </citation>
    <scope>NUCLEOTIDE SEQUENCE [LARGE SCALE GENOMIC DNA]</scope>
    <source>
        <strain evidence="12 13">CBS 129021</strain>
    </source>
</reference>
<keyword evidence="6" id="KW-0256">Endoplasmic reticulum</keyword>
<comment type="caution">
    <text evidence="12">The sequence shown here is derived from an EMBL/GenBank/DDBJ whole genome shotgun (WGS) entry which is preliminary data.</text>
</comment>
<dbReference type="STRING" id="1141098.A0A1Y2EER0"/>
<comment type="catalytic activity">
    <reaction evidence="1">
        <text>Catalyzes the rearrangement of -S-S- bonds in proteins.</text>
        <dbReference type="EC" id="5.3.4.1"/>
    </reaction>
</comment>
<dbReference type="GO" id="GO:0005788">
    <property type="term" value="C:endoplasmic reticulum lumen"/>
    <property type="evidence" value="ECO:0007669"/>
    <property type="project" value="UniProtKB-SubCell"/>
</dbReference>
<accession>A0A1Y2EER0</accession>
<sequence length="385" mass="42539">MMCHLLLLASLATLAVSVRGWEHASAEYVESTLKEHDVVVVAFVAPSEEKCKSLEPEWVLATPESNVLFLSIDCTEPSHSTICKQHEAPSSWPRIELFEKGEAKATYLGPRRAAAILSWAGRVQRPTLSEVDNGSLNVFKSIDETVFIAYLNDYDESSRTAVSDIAAKFKDEFTFGLTTDVESWAAEQMEAPALKGYKAVDGDTKVFRGPFDVASLESFVKEASRPVIGELSIYNHQRYLDRGWPVVYIFASTERERTELRATLKTMARSYYDSLTMVTADPLEFPSLPAKFGLEPGVFPSGAVHQLSNGNIYPYPRGKPITPRALQSWGLEVWQGRVKPWSPPGATLAPTEMQGDGGAGRVRATRKVSVASFPGMKIKLGRDEL</sequence>
<evidence type="ECO:0000256" key="9">
    <source>
        <dbReference type="ARBA" id="ARBA00039846"/>
    </source>
</evidence>
<protein>
    <recommendedName>
        <fullName evidence="9">Protein disulfide-isomerase</fullName>
        <ecNumber evidence="5">5.3.4.1</ecNumber>
    </recommendedName>
</protein>
<comment type="similarity">
    <text evidence="4">Belongs to the protein disulfide isomerase family.</text>
</comment>
<dbReference type="Pfam" id="PF00085">
    <property type="entry name" value="Thioredoxin"/>
    <property type="match status" value="1"/>
</dbReference>
<evidence type="ECO:0000256" key="8">
    <source>
        <dbReference type="ARBA" id="ARBA00023284"/>
    </source>
</evidence>
<dbReference type="GO" id="GO:0034976">
    <property type="term" value="P:response to endoplasmic reticulum stress"/>
    <property type="evidence" value="ECO:0007669"/>
    <property type="project" value="TreeGrafter"/>
</dbReference>
<evidence type="ECO:0000256" key="5">
    <source>
        <dbReference type="ARBA" id="ARBA00012723"/>
    </source>
</evidence>